<protein>
    <submittedName>
        <fullName evidence="4">GNAT superfamily N-acetyltransferase</fullName>
    </submittedName>
</protein>
<reference evidence="4 5" key="1">
    <citation type="submission" date="2020-03" db="EMBL/GenBank/DDBJ databases">
        <title>Genomic Encyclopedia of Type Strains, Phase IV (KMG-IV): sequencing the most valuable type-strain genomes for metagenomic binning, comparative biology and taxonomic classification.</title>
        <authorList>
            <person name="Goeker M."/>
        </authorList>
    </citation>
    <scope>NUCLEOTIDE SEQUENCE [LARGE SCALE GENOMIC DNA]</scope>
    <source>
        <strain evidence="4 5">DSM 105096</strain>
    </source>
</reference>
<comment type="caution">
    <text evidence="4">The sequence shown here is derived from an EMBL/GenBank/DDBJ whole genome shotgun (WGS) entry which is preliminary data.</text>
</comment>
<organism evidence="4 5">
    <name type="scientific">Neolewinella antarctica</name>
    <dbReference type="NCBI Taxonomy" id="442734"/>
    <lineage>
        <taxon>Bacteria</taxon>
        <taxon>Pseudomonadati</taxon>
        <taxon>Bacteroidota</taxon>
        <taxon>Saprospiria</taxon>
        <taxon>Saprospirales</taxon>
        <taxon>Lewinellaceae</taxon>
        <taxon>Neolewinella</taxon>
    </lineage>
</organism>
<evidence type="ECO:0000259" key="3">
    <source>
        <dbReference type="PROSITE" id="PS51186"/>
    </source>
</evidence>
<gene>
    <name evidence="4" type="ORF">GGR27_003085</name>
</gene>
<keyword evidence="5" id="KW-1185">Reference proteome</keyword>
<accession>A0ABX0XFB6</accession>
<dbReference type="EMBL" id="JAATJH010000005">
    <property type="protein sequence ID" value="NJC27568.1"/>
    <property type="molecule type" value="Genomic_DNA"/>
</dbReference>
<dbReference type="PANTHER" id="PTHR43877">
    <property type="entry name" value="AMINOALKYLPHOSPHONATE N-ACETYLTRANSFERASE-RELATED-RELATED"/>
    <property type="match status" value="1"/>
</dbReference>
<evidence type="ECO:0000313" key="4">
    <source>
        <dbReference type="EMBL" id="NJC27568.1"/>
    </source>
</evidence>
<dbReference type="CDD" id="cd04301">
    <property type="entry name" value="NAT_SF"/>
    <property type="match status" value="1"/>
</dbReference>
<dbReference type="PANTHER" id="PTHR43877:SF2">
    <property type="entry name" value="AMINOALKYLPHOSPHONATE N-ACETYLTRANSFERASE-RELATED"/>
    <property type="match status" value="1"/>
</dbReference>
<dbReference type="RefSeq" id="WP_168038780.1">
    <property type="nucleotide sequence ID" value="NZ_JAATJH010000005.1"/>
</dbReference>
<dbReference type="Pfam" id="PF00583">
    <property type="entry name" value="Acetyltransf_1"/>
    <property type="match status" value="1"/>
</dbReference>
<keyword evidence="2" id="KW-0012">Acyltransferase</keyword>
<sequence>MATPVSLLRTDSAHPGLPGLIQQLDVYLRGIYGERMVFFDQFNGLEDIKQVVIAYRGDEAIGCGSFKAFGSGTVELKRMFVTPAQRGRRVGSVIVSEIEHWAAELGKSRIILETGHEMPGAVAFYARAGFERIDNYGPFVGVEESCCYAKDVTTPEV</sequence>
<keyword evidence="1" id="KW-0808">Transferase</keyword>
<dbReference type="SUPFAM" id="SSF55729">
    <property type="entry name" value="Acyl-CoA N-acyltransferases (Nat)"/>
    <property type="match status" value="1"/>
</dbReference>
<dbReference type="InterPro" id="IPR050832">
    <property type="entry name" value="Bact_Acetyltransf"/>
</dbReference>
<evidence type="ECO:0000313" key="5">
    <source>
        <dbReference type="Proteomes" id="UP000770785"/>
    </source>
</evidence>
<proteinExistence type="predicted"/>
<evidence type="ECO:0000256" key="1">
    <source>
        <dbReference type="ARBA" id="ARBA00022679"/>
    </source>
</evidence>
<evidence type="ECO:0000256" key="2">
    <source>
        <dbReference type="ARBA" id="ARBA00023315"/>
    </source>
</evidence>
<name>A0ABX0XFB6_9BACT</name>
<dbReference type="Gene3D" id="3.40.630.30">
    <property type="match status" value="1"/>
</dbReference>
<dbReference type="Proteomes" id="UP000770785">
    <property type="component" value="Unassembled WGS sequence"/>
</dbReference>
<feature type="domain" description="N-acetyltransferase" evidence="3">
    <location>
        <begin position="3"/>
        <end position="153"/>
    </location>
</feature>
<dbReference type="PROSITE" id="PS51186">
    <property type="entry name" value="GNAT"/>
    <property type="match status" value="1"/>
</dbReference>
<dbReference type="InterPro" id="IPR016181">
    <property type="entry name" value="Acyl_CoA_acyltransferase"/>
</dbReference>
<dbReference type="InterPro" id="IPR000182">
    <property type="entry name" value="GNAT_dom"/>
</dbReference>